<proteinExistence type="predicted"/>
<keyword evidence="2" id="KW-1185">Reference proteome</keyword>
<organism evidence="1 2">
    <name type="scientific">Lolium multiflorum</name>
    <name type="common">Italian ryegrass</name>
    <name type="synonym">Lolium perenne subsp. multiflorum</name>
    <dbReference type="NCBI Taxonomy" id="4521"/>
    <lineage>
        <taxon>Eukaryota</taxon>
        <taxon>Viridiplantae</taxon>
        <taxon>Streptophyta</taxon>
        <taxon>Embryophyta</taxon>
        <taxon>Tracheophyta</taxon>
        <taxon>Spermatophyta</taxon>
        <taxon>Magnoliopsida</taxon>
        <taxon>Liliopsida</taxon>
        <taxon>Poales</taxon>
        <taxon>Poaceae</taxon>
        <taxon>BOP clade</taxon>
        <taxon>Pooideae</taxon>
        <taxon>Poodae</taxon>
        <taxon>Poeae</taxon>
        <taxon>Poeae Chloroplast Group 2 (Poeae type)</taxon>
        <taxon>Loliodinae</taxon>
        <taxon>Loliinae</taxon>
        <taxon>Lolium</taxon>
    </lineage>
</organism>
<gene>
    <name evidence="1" type="ORF">QYE76_013115</name>
</gene>
<protein>
    <submittedName>
        <fullName evidence="1">Uncharacterized protein</fullName>
    </submittedName>
</protein>
<evidence type="ECO:0000313" key="2">
    <source>
        <dbReference type="Proteomes" id="UP001231189"/>
    </source>
</evidence>
<comment type="caution">
    <text evidence="1">The sequence shown here is derived from an EMBL/GenBank/DDBJ whole genome shotgun (WGS) entry which is preliminary data.</text>
</comment>
<name>A0AAD8U2C7_LOLMU</name>
<sequence length="113" mass="12963">MAGAPTYEELTEDHKKNYDELKSQFEADLIGSFERTRSHGIRWKGFSPEVVELALGLAAPLKDLALQAEYNSLAHMVQKLTLYEQRHPELYQDKFVKRPITLVETADVEDPED</sequence>
<dbReference type="Proteomes" id="UP001231189">
    <property type="component" value="Unassembled WGS sequence"/>
</dbReference>
<dbReference type="AlphaFoldDB" id="A0AAD8U2C7"/>
<evidence type="ECO:0000313" key="1">
    <source>
        <dbReference type="EMBL" id="KAK1696418.1"/>
    </source>
</evidence>
<reference evidence="1" key="1">
    <citation type="submission" date="2023-07" db="EMBL/GenBank/DDBJ databases">
        <title>A chromosome-level genome assembly of Lolium multiflorum.</title>
        <authorList>
            <person name="Chen Y."/>
            <person name="Copetti D."/>
            <person name="Kolliker R."/>
            <person name="Studer B."/>
        </authorList>
    </citation>
    <scope>NUCLEOTIDE SEQUENCE</scope>
    <source>
        <strain evidence="1">02402/16</strain>
        <tissue evidence="1">Leaf</tissue>
    </source>
</reference>
<accession>A0AAD8U2C7</accession>
<dbReference type="EMBL" id="JAUUTY010000001">
    <property type="protein sequence ID" value="KAK1696418.1"/>
    <property type="molecule type" value="Genomic_DNA"/>
</dbReference>